<name>A0A3D9H731_9FLAO</name>
<keyword evidence="3" id="KW-1185">Reference proteome</keyword>
<dbReference type="Proteomes" id="UP000256980">
    <property type="component" value="Unassembled WGS sequence"/>
</dbReference>
<protein>
    <submittedName>
        <fullName evidence="2">Uncharacterized protein DUF4251</fullName>
    </submittedName>
</protein>
<reference evidence="2 3" key="1">
    <citation type="submission" date="2018-07" db="EMBL/GenBank/DDBJ databases">
        <title>Genomic Encyclopedia of Type Strains, Phase III (KMG-III): the genomes of soil and plant-associated and newly described type strains.</title>
        <authorList>
            <person name="Whitman W."/>
        </authorList>
    </citation>
    <scope>NUCLEOTIDE SEQUENCE [LARGE SCALE GENOMIC DNA]</scope>
    <source>
        <strain evidence="2 3">CECT 7946</strain>
    </source>
</reference>
<dbReference type="InterPro" id="IPR025347">
    <property type="entry name" value="DUF4251"/>
</dbReference>
<organism evidence="2 3">
    <name type="scientific">Winogradskyella eximia</name>
    <dbReference type="NCBI Taxonomy" id="262006"/>
    <lineage>
        <taxon>Bacteria</taxon>
        <taxon>Pseudomonadati</taxon>
        <taxon>Bacteroidota</taxon>
        <taxon>Flavobacteriia</taxon>
        <taxon>Flavobacteriales</taxon>
        <taxon>Flavobacteriaceae</taxon>
        <taxon>Winogradskyella</taxon>
    </lineage>
</organism>
<dbReference type="AlphaFoldDB" id="A0A3D9H731"/>
<gene>
    <name evidence="2" type="ORF">DFQ10_102162</name>
</gene>
<dbReference type="OrthoDB" id="1448121at2"/>
<sequence length="198" mass="22574">MTKKVIYKRLRLLCCLSVLITLWNCKSKDITASEKYADNLTTLKILQEKEIYNIEIDVAYPFVKAATQQVANTLFLSRTGNTANRIDVRGDGYFINIVKDSVKGDLSFMGERRLSGGTYGMNRGIAFEGVPKNLEKSIDKKNNKLEIKFSINQNGEPSEKYDVRLLIFPNNKAEVEITSTFKTFMRYSGTLQLVDEFQ</sequence>
<keyword evidence="1" id="KW-0732">Signal</keyword>
<comment type="caution">
    <text evidence="2">The sequence shown here is derived from an EMBL/GenBank/DDBJ whole genome shotgun (WGS) entry which is preliminary data.</text>
</comment>
<feature type="signal peptide" evidence="1">
    <location>
        <begin position="1"/>
        <end position="23"/>
    </location>
</feature>
<evidence type="ECO:0000313" key="2">
    <source>
        <dbReference type="EMBL" id="RED45294.1"/>
    </source>
</evidence>
<dbReference type="Pfam" id="PF14059">
    <property type="entry name" value="DUF4251"/>
    <property type="match status" value="1"/>
</dbReference>
<proteinExistence type="predicted"/>
<accession>A0A3D9H731</accession>
<dbReference type="Gene3D" id="2.40.128.410">
    <property type="match status" value="1"/>
</dbReference>
<evidence type="ECO:0000256" key="1">
    <source>
        <dbReference type="SAM" id="SignalP"/>
    </source>
</evidence>
<feature type="chain" id="PRO_5017559879" evidence="1">
    <location>
        <begin position="24"/>
        <end position="198"/>
    </location>
</feature>
<dbReference type="EMBL" id="QRDV01000002">
    <property type="protein sequence ID" value="RED45294.1"/>
    <property type="molecule type" value="Genomic_DNA"/>
</dbReference>
<evidence type="ECO:0000313" key="3">
    <source>
        <dbReference type="Proteomes" id="UP000256980"/>
    </source>
</evidence>